<dbReference type="PANTHER" id="PTHR11895:SF176">
    <property type="entry name" value="AMIDASE AMID-RELATED"/>
    <property type="match status" value="1"/>
</dbReference>
<dbReference type="Pfam" id="PF01425">
    <property type="entry name" value="Amidase"/>
    <property type="match status" value="1"/>
</dbReference>
<dbReference type="AlphaFoldDB" id="A0A381QBC5"/>
<organism evidence="2">
    <name type="scientific">marine metagenome</name>
    <dbReference type="NCBI Taxonomy" id="408172"/>
    <lineage>
        <taxon>unclassified sequences</taxon>
        <taxon>metagenomes</taxon>
        <taxon>ecological metagenomes</taxon>
    </lineage>
</organism>
<dbReference type="GO" id="GO:0003824">
    <property type="term" value="F:catalytic activity"/>
    <property type="evidence" value="ECO:0007669"/>
    <property type="project" value="InterPro"/>
</dbReference>
<reference evidence="2" key="1">
    <citation type="submission" date="2018-05" db="EMBL/GenBank/DDBJ databases">
        <authorList>
            <person name="Lanie J.A."/>
            <person name="Ng W.-L."/>
            <person name="Kazmierczak K.M."/>
            <person name="Andrzejewski T.M."/>
            <person name="Davidsen T.M."/>
            <person name="Wayne K.J."/>
            <person name="Tettelin H."/>
            <person name="Glass J.I."/>
            <person name="Rusch D."/>
            <person name="Podicherti R."/>
            <person name="Tsui H.-C.T."/>
            <person name="Winkler M.E."/>
        </authorList>
    </citation>
    <scope>NUCLEOTIDE SEQUENCE</scope>
</reference>
<dbReference type="InterPro" id="IPR023631">
    <property type="entry name" value="Amidase_dom"/>
</dbReference>
<protein>
    <recommendedName>
        <fullName evidence="1">Amidase domain-containing protein</fullName>
    </recommendedName>
</protein>
<dbReference type="PANTHER" id="PTHR11895">
    <property type="entry name" value="TRANSAMIDASE"/>
    <property type="match status" value="1"/>
</dbReference>
<accession>A0A381QBC5</accession>
<feature type="domain" description="Amidase" evidence="1">
    <location>
        <begin position="25"/>
        <end position="444"/>
    </location>
</feature>
<gene>
    <name evidence="2" type="ORF">METZ01_LOCUS29174</name>
</gene>
<dbReference type="EMBL" id="UINC01001273">
    <property type="protein sequence ID" value="SUZ76320.1"/>
    <property type="molecule type" value="Genomic_DNA"/>
</dbReference>
<name>A0A381QBC5_9ZZZZ</name>
<evidence type="ECO:0000313" key="2">
    <source>
        <dbReference type="EMBL" id="SUZ76320.1"/>
    </source>
</evidence>
<dbReference type="SUPFAM" id="SSF75304">
    <property type="entry name" value="Amidase signature (AS) enzymes"/>
    <property type="match status" value="1"/>
</dbReference>
<sequence>MDDILAQPLSRLAEAVRNRAISAVELTEIAVSRHKEHGGHLNAYKSLDLEGAIRLARGADELLARGVVPGPFHGIPISAKDLYGVKGFPTFAGTARQLPDVWSSDAWLVAQLRAQGAITIGKTHTVEFAFGAVGINPHWGTPRNPWDEKVQRIPGGSSCGAGVSLWEGSAFLALGSDTGGSIRIPAAMTGTVGHKLTGGRWPVDGVVPLSSTMDSVGGLTRSVEDAAYFFGAVDPAWRDPEAFLKHITTTKPSSLRIALPSCLIWDDCPSDISAQIHAALDELEVVGVQRTNVDGSLLDEAFDHYIRSGIVGTECKAFLEQELPEWLDIVHPTIGHRLEAADLLSDPGYALAVKEHYRLMSVADRLFQEGSLLVLPATIITPPPVAELEDMNTYLQTNITALRPTCCVNMLGLCAVTIPVGLDDEGMPVGLQLVGASGADEALLAAALTIERALGTARERLGTPACA</sequence>
<dbReference type="InterPro" id="IPR000120">
    <property type="entry name" value="Amidase"/>
</dbReference>
<dbReference type="Gene3D" id="3.90.1300.10">
    <property type="entry name" value="Amidase signature (AS) domain"/>
    <property type="match status" value="1"/>
</dbReference>
<dbReference type="InterPro" id="IPR036928">
    <property type="entry name" value="AS_sf"/>
</dbReference>
<evidence type="ECO:0000259" key="1">
    <source>
        <dbReference type="Pfam" id="PF01425"/>
    </source>
</evidence>
<proteinExistence type="predicted"/>